<keyword evidence="5" id="KW-0472">Membrane</keyword>
<dbReference type="InterPro" id="IPR019819">
    <property type="entry name" value="Carboxylesterase_B_CS"/>
</dbReference>
<protein>
    <recommendedName>
        <fullName evidence="7">Carboxylesterase type B domain-containing protein</fullName>
    </recommendedName>
</protein>
<evidence type="ECO:0000256" key="3">
    <source>
        <dbReference type="ARBA" id="ARBA00023180"/>
    </source>
</evidence>
<evidence type="ECO:0000313" key="8">
    <source>
        <dbReference type="EMBL" id="KAJ8980582.1"/>
    </source>
</evidence>
<feature type="compositionally biased region" description="Polar residues" evidence="4">
    <location>
        <begin position="823"/>
        <end position="835"/>
    </location>
</feature>
<dbReference type="PROSITE" id="PS00941">
    <property type="entry name" value="CARBOXYLESTERASE_B_2"/>
    <property type="match status" value="1"/>
</dbReference>
<dbReference type="Gene3D" id="3.40.50.1820">
    <property type="entry name" value="alpha/beta hydrolase"/>
    <property type="match status" value="1"/>
</dbReference>
<evidence type="ECO:0000313" key="9">
    <source>
        <dbReference type="Proteomes" id="UP001162164"/>
    </source>
</evidence>
<dbReference type="SUPFAM" id="SSF53474">
    <property type="entry name" value="alpha/beta-Hydrolases"/>
    <property type="match status" value="1"/>
</dbReference>
<keyword evidence="2 6" id="KW-0732">Signal</keyword>
<evidence type="ECO:0000256" key="2">
    <source>
        <dbReference type="ARBA" id="ARBA00022729"/>
    </source>
</evidence>
<evidence type="ECO:0000259" key="7">
    <source>
        <dbReference type="Pfam" id="PF00135"/>
    </source>
</evidence>
<evidence type="ECO:0000256" key="1">
    <source>
        <dbReference type="ARBA" id="ARBA00005964"/>
    </source>
</evidence>
<keyword evidence="9" id="KW-1185">Reference proteome</keyword>
<feature type="chain" id="PRO_5045872290" description="Carboxylesterase type B domain-containing protein" evidence="6">
    <location>
        <begin position="32"/>
        <end position="835"/>
    </location>
</feature>
<keyword evidence="3" id="KW-0325">Glycoprotein</keyword>
<accession>A0ABQ9JSB9</accession>
<keyword evidence="5" id="KW-1133">Transmembrane helix</keyword>
<evidence type="ECO:0000256" key="4">
    <source>
        <dbReference type="SAM" id="MobiDB-lite"/>
    </source>
</evidence>
<feature type="region of interest" description="Disordered" evidence="4">
    <location>
        <begin position="799"/>
        <end position="835"/>
    </location>
</feature>
<evidence type="ECO:0000256" key="6">
    <source>
        <dbReference type="SAM" id="SignalP"/>
    </source>
</evidence>
<feature type="transmembrane region" description="Helical" evidence="5">
    <location>
        <begin position="714"/>
        <end position="737"/>
    </location>
</feature>
<proteinExistence type="inferred from homology"/>
<organism evidence="8 9">
    <name type="scientific">Molorchus minor</name>
    <dbReference type="NCBI Taxonomy" id="1323400"/>
    <lineage>
        <taxon>Eukaryota</taxon>
        <taxon>Metazoa</taxon>
        <taxon>Ecdysozoa</taxon>
        <taxon>Arthropoda</taxon>
        <taxon>Hexapoda</taxon>
        <taxon>Insecta</taxon>
        <taxon>Pterygota</taxon>
        <taxon>Neoptera</taxon>
        <taxon>Endopterygota</taxon>
        <taxon>Coleoptera</taxon>
        <taxon>Polyphaga</taxon>
        <taxon>Cucujiformia</taxon>
        <taxon>Chrysomeloidea</taxon>
        <taxon>Cerambycidae</taxon>
        <taxon>Lamiinae</taxon>
        <taxon>Monochamini</taxon>
        <taxon>Molorchus</taxon>
    </lineage>
</organism>
<dbReference type="Proteomes" id="UP001162164">
    <property type="component" value="Unassembled WGS sequence"/>
</dbReference>
<name>A0ABQ9JSB9_9CUCU</name>
<comment type="caution">
    <text evidence="8">The sequence shown here is derived from an EMBL/GenBank/DDBJ whole genome shotgun (WGS) entry which is preliminary data.</text>
</comment>
<reference evidence="8" key="1">
    <citation type="journal article" date="2023" name="Insect Mol. Biol.">
        <title>Genome sequencing provides insights into the evolution of gene families encoding plant cell wall-degrading enzymes in longhorned beetles.</title>
        <authorList>
            <person name="Shin N.R."/>
            <person name="Okamura Y."/>
            <person name="Kirsch R."/>
            <person name="Pauchet Y."/>
        </authorList>
    </citation>
    <scope>NUCLEOTIDE SEQUENCE</scope>
    <source>
        <strain evidence="8">MMC_N1</strain>
    </source>
</reference>
<dbReference type="PANTHER" id="PTHR43903">
    <property type="entry name" value="NEUROLIGIN"/>
    <property type="match status" value="1"/>
</dbReference>
<keyword evidence="5" id="KW-0812">Transmembrane</keyword>
<dbReference type="InterPro" id="IPR051093">
    <property type="entry name" value="Neuroligin/BSAL"/>
</dbReference>
<feature type="signal peptide" evidence="6">
    <location>
        <begin position="1"/>
        <end position="31"/>
    </location>
</feature>
<feature type="domain" description="Carboxylesterase type B" evidence="7">
    <location>
        <begin position="168"/>
        <end position="683"/>
    </location>
</feature>
<dbReference type="InterPro" id="IPR002018">
    <property type="entry name" value="CarbesteraseB"/>
</dbReference>
<dbReference type="Pfam" id="PF00135">
    <property type="entry name" value="COesterase"/>
    <property type="match status" value="1"/>
</dbReference>
<evidence type="ECO:0000256" key="5">
    <source>
        <dbReference type="SAM" id="Phobius"/>
    </source>
</evidence>
<dbReference type="InterPro" id="IPR029058">
    <property type="entry name" value="AB_hydrolase_fold"/>
</dbReference>
<comment type="similarity">
    <text evidence="1">Belongs to the type-B carboxylesterase/lipase family.</text>
</comment>
<dbReference type="EMBL" id="JAPWTJ010000251">
    <property type="protein sequence ID" value="KAJ8980582.1"/>
    <property type="molecule type" value="Genomic_DNA"/>
</dbReference>
<gene>
    <name evidence="8" type="ORF">NQ317_018709</name>
</gene>
<sequence>MSDENMASFRQQRCEIILLLIFIFVSATVLGQYNEYNTYPGGYPPNQQNPYNEYPPNVPNSYQTNDNDYTRRTTYLYKGRRYGQQNYNTYGRPGDPRIVGQDEKYVYDRVSSEAGEKICKVNDVNKLEKKLRDIFVETTLGKYTFFDNPDPDSLYRPGSEFIERQQGVASVFLGIPYAQPPVNEGRFKPPRLHRGWQLMQAVDYGPACPQPAKYTGATLGIRDVDEDCLYLNVFMPDITEGTAQRYPVMVYIHGGDFIHGASNTFPGHIMATFYKVVVFTFNYRLGALGFLSTGDVNSPGNYGILDQVKALQWIHDNAEKFNGDRESITLFGPGAGAASAGLLMVAPETSRTLSPRSGSAVADWAMIFDRYRVQNTSRVFGRQIGCSIESSWKLVNCLKNSRSAFEIGNAVFPPEIGLFPWAPVTEMNVSMPYYEGWYEEDWHFISESVESLIKKRTFNTGLRYMSSVTLNEAANFISQNKTLEPNFIITQEFFDQKIWELVLRYNYTLNPNGTFEAIKYMYTYWPDPNNVTFIREKYIQMLSDFLYTAPNDKMIKLLVEQNVPVYMYVLNTTIESFNLPEWQKVPHNIEHYLLCGAPFMDIEMLPSKERFVRDQWTRNDRNMSHFFMKAYTDFARYGNPSHTQILGLHFEESKNGELKYLNLNTTYNSSIMWNFRQTESAFWTYYIPKVVGHIVPTYPPTTEFWWEPKAPLQIAFWSMSGFSLLLIVLLVVCCMLWRNAKRSSDRYYNPYLYPPDVETDHEGIENNEYVEKYAPSRVAPARTNSASSFHSVSLKEMQGFISSSPNGDTLKKSTPPLKHKSKSQTIPQGVPQTDV</sequence>